<dbReference type="Proteomes" id="UP000078454">
    <property type="component" value="Unassembled WGS sequence"/>
</dbReference>
<dbReference type="AlphaFoldDB" id="A0A198ABW3"/>
<dbReference type="EMBL" id="LYPB01000060">
    <property type="protein sequence ID" value="OAS18994.1"/>
    <property type="molecule type" value="Genomic_DNA"/>
</dbReference>
<dbReference type="STRING" id="1850517.A8708_27055"/>
<reference evidence="1 2" key="1">
    <citation type="submission" date="2016-05" db="EMBL/GenBank/DDBJ databases">
        <title>Paenibacillus sp. 1ZS3-15 nov., isolated from the rhizosphere soil.</title>
        <authorList>
            <person name="Zhang X.X."/>
            <person name="Zhang J."/>
        </authorList>
    </citation>
    <scope>NUCLEOTIDE SEQUENCE [LARGE SCALE GENOMIC DNA]</scope>
    <source>
        <strain evidence="1 2">1ZS3-15</strain>
    </source>
</reference>
<sequence>MIASRAFVALVCIPSDLPPIRHSCKPFQVTEIVLQQESANRAKQSTLPFLPSKNVLLPLITIAFIVETNFLIKKDG</sequence>
<protein>
    <submittedName>
        <fullName evidence="1">Uncharacterized protein</fullName>
    </submittedName>
</protein>
<gene>
    <name evidence="1" type="ORF">A8708_27055</name>
</gene>
<evidence type="ECO:0000313" key="2">
    <source>
        <dbReference type="Proteomes" id="UP000078454"/>
    </source>
</evidence>
<organism evidence="1 2">
    <name type="scientific">Paenibacillus oryzisoli</name>
    <dbReference type="NCBI Taxonomy" id="1850517"/>
    <lineage>
        <taxon>Bacteria</taxon>
        <taxon>Bacillati</taxon>
        <taxon>Bacillota</taxon>
        <taxon>Bacilli</taxon>
        <taxon>Bacillales</taxon>
        <taxon>Paenibacillaceae</taxon>
        <taxon>Paenibacillus</taxon>
    </lineage>
</organism>
<proteinExistence type="predicted"/>
<keyword evidence="2" id="KW-1185">Reference proteome</keyword>
<name>A0A198ABW3_9BACL</name>
<accession>A0A198ABW3</accession>
<evidence type="ECO:0000313" key="1">
    <source>
        <dbReference type="EMBL" id="OAS18994.1"/>
    </source>
</evidence>
<comment type="caution">
    <text evidence="1">The sequence shown here is derived from an EMBL/GenBank/DDBJ whole genome shotgun (WGS) entry which is preliminary data.</text>
</comment>